<reference evidence="1 2" key="1">
    <citation type="journal article" date="2015" name="Sci. Rep.">
        <title>The genome of Leishmania panamensis: insights into genomics of the L. (Viannia) subgenus.</title>
        <authorList>
            <person name="Llanes A."/>
            <person name="Restrepo C.M."/>
            <person name="Vecchio G.D."/>
            <person name="Anguizola F.J."/>
            <person name="Lleonart R."/>
        </authorList>
    </citation>
    <scope>NUCLEOTIDE SEQUENCE [LARGE SCALE GENOMIC DNA]</scope>
    <source>
        <strain evidence="1 2">MHOM/PA/94/PSC-1</strain>
    </source>
</reference>
<name>A0A088SF73_LEIPA</name>
<organism evidence="1 2">
    <name type="scientific">Leishmania panamensis</name>
    <dbReference type="NCBI Taxonomy" id="5679"/>
    <lineage>
        <taxon>Eukaryota</taxon>
        <taxon>Discoba</taxon>
        <taxon>Euglenozoa</taxon>
        <taxon>Kinetoplastea</taxon>
        <taxon>Metakinetoplastina</taxon>
        <taxon>Trypanosomatida</taxon>
        <taxon>Trypanosomatidae</taxon>
        <taxon>Leishmaniinae</taxon>
        <taxon>Leishmania</taxon>
        <taxon>Leishmania guyanensis species complex</taxon>
    </lineage>
</organism>
<dbReference type="VEuPathDB" id="TriTrypDB:LPAL13_300028200"/>
<evidence type="ECO:0000313" key="2">
    <source>
        <dbReference type="Proteomes" id="UP000063063"/>
    </source>
</evidence>
<dbReference type="eggNOG" id="ENOG502RZI7">
    <property type="taxonomic scope" value="Eukaryota"/>
</dbReference>
<sequence length="1224" mass="130106">MFKSSLATHSSIDHDLFPLLTVRSCVSEADESKNGPRFCAEDKMTGGAYEIRSRKLDLETEQRVSGAGCHRDNRNLSQNDLWAIKRQQDRINALLTATAHCAVPPCVTLPIDVYIQEQPSTGNTYVASVDAFSGLSLGDIIRSGWGVMEERVFLEILNAVEAFGYASASLPPHGNLSSDAIKQLLIVRDGASEARQPSRWVVSDWLLLSDDSVTSFDPQAFVADLEWVLHSSFAQLSISTTTAQGSALMPAARVEELVGETVDRIRAHLLQQDTGAQSSFSADGLTQLPGTGAQPDTKAVPAPAGVFFSEVANNNGVSTMQPSLRNGVGVARSFDTGCDKSAKWTFNTTEGGLESPATAAASMPSESRRECRSPGVTAIDCDTIAATANNAAVPTLSTSLTASLVNSMVQSSCRAASKRDSANDAYGAARQMSLKDKVAYHQAALRNEQLVVNKHRRKNAPLPPRPQPVLSQRRNVRQNLSPRAFADDAEVYYDPPTLTSPIAVKPSAYLMQSRRPLASGRGAGSARKLQSPHNARTPNSETQTPREPSRSTATSPHSQQPLATSESSPCHDQVRERLLDDVVTIAVLNQYRRTQDHRLRLEGERRRREQRQQILSLSTLHPGAVAQELAAPTPLEEPCTSVTNLPAPASPCAVRREAVNTENRRRVAPRSNTAQSSSAANPNHGSSAAPSRCCPVLAVATNGAAMSRVGTVSESPEPRPPSPRSYRMFHPIFCQKKPVVKAAAGTWAIPQREPGRGAATTAVVSRAAQTAVKPTTPSRTVLYGIRPDTLVRAERPTTVQTAVNARSARAREEVAVAATVGRGSNASRQPASGVDPRPGRSFAAAENGATGAVRQQQLSARKMGTAPLAQRRTGAATTSSLVSPRAKIAEQSAATPFVKPLSLAAVLGRTAFSPAGQTTTSARGPPHAPRLDARQQVSARRTATSFGMLPGLSGCSPQRSISGAKFEVPRSANTARPPPAQQHHGISPWVYRRVSSTGALHSPRNGVVITPCGQSATATLATAPPSSSPIRERPCSARQTATQPEAASPTGLHTMEPRLRNAANVSPAKGVASVNRTSMQRLEPKVWPKRWTGHARTLNIQKTDLPLTTANKESLASPCTPPLSAATAGDAAMTAARRDTFKGAAAQCSGTEVETRTSRGRDTGGSSTSTGARPTAASQKGMQKKQSNACGPVLHAGPLTLGRVRPVNEASPGILLRRNRRSPM</sequence>
<gene>
    <name evidence="1" type="ORF">LPMP_302390</name>
</gene>
<evidence type="ECO:0000313" key="1">
    <source>
        <dbReference type="EMBL" id="AIO00462.2"/>
    </source>
</evidence>
<protein>
    <submittedName>
        <fullName evidence="1">Uncharacterized protein</fullName>
    </submittedName>
</protein>
<dbReference type="OrthoDB" id="248322at2759"/>
<dbReference type="VEuPathDB" id="TriTrypDB:LPMP_302390"/>
<dbReference type="AlphaFoldDB" id="A0A088SF73"/>
<dbReference type="RefSeq" id="XP_010701262.1">
    <property type="nucleotide sequence ID" value="XM_010702960.1"/>
</dbReference>
<accession>A0A088SF73</accession>
<dbReference type="EMBL" id="CP009399">
    <property type="protein sequence ID" value="AIO00462.2"/>
    <property type="molecule type" value="Genomic_DNA"/>
</dbReference>
<dbReference type="GeneID" id="22577292"/>
<proteinExistence type="predicted"/>
<keyword evidence="2" id="KW-1185">Reference proteome</keyword>
<dbReference type="Proteomes" id="UP000063063">
    <property type="component" value="Chromosome 30"/>
</dbReference>
<dbReference type="KEGG" id="lpan:LPMP_302390"/>